<evidence type="ECO:0000256" key="3">
    <source>
        <dbReference type="PIRSR" id="PIRSR600223-1"/>
    </source>
</evidence>
<dbReference type="KEGG" id="sta:STHERM_c11360"/>
<evidence type="ECO:0000313" key="7">
    <source>
        <dbReference type="Proteomes" id="UP000001296"/>
    </source>
</evidence>
<sequence>MKEFSSWLVEKTEAVLTWRARRKARKKQREAAVRARRNTLLKKLGGLFRELVETVLIVLVIQQYLIQAYVIPSGSMEKTLMIGDRVMVDKLTFGPEILPTVGKLPGLSSPKRGDIVVFENPSYISPGVAFEILHRFIYMMTLSLVDINRDEQGNPRAQLLVKRAVGTAGDRVRLEEGEVFYWFPGEGGWIAERALLGKGVRFSYRPQRLVSPDMYPLLEKAARAVVWFSEGFTPDLEGRAAYQRIADSNELVDYYAFELYQMGERARLHPEERDYARIWWQGAMGWYIPPGRLLPLGDNRDNSRDGRYFGTVSLRKVLGRPIFRFWPPARIGGVR</sequence>
<reference evidence="6 7" key="2">
    <citation type="journal article" date="2010" name="J. Bacteriol.">
        <title>Genome sequence of the polysaccharide-degrading, thermophilic anaerobe Spirochaeta thermophila DSM 6192.</title>
        <authorList>
            <person name="Angelov A."/>
            <person name="Liebl S."/>
            <person name="Ballschmiter M."/>
            <person name="Bomeke M."/>
            <person name="Lehmann R."/>
            <person name="Liesegang H."/>
            <person name="Daniel R."/>
            <person name="Liebl W."/>
        </authorList>
    </citation>
    <scope>NUCLEOTIDE SEQUENCE [LARGE SCALE GENOMIC DNA]</scope>
    <source>
        <strain evidence="7">ATCC 49972 / DSM 6192 / RI 19.B1</strain>
    </source>
</reference>
<dbReference type="SUPFAM" id="SSF51306">
    <property type="entry name" value="LexA/Signal peptidase"/>
    <property type="match status" value="1"/>
</dbReference>
<dbReference type="InterPro" id="IPR000223">
    <property type="entry name" value="Pept_S26A_signal_pept_1"/>
</dbReference>
<dbReference type="AlphaFoldDB" id="E0RSU4"/>
<organism evidence="6 7">
    <name type="scientific">Winmispira thermophila (strain ATCC 49972 / DSM 6192 / RI 19.B1)</name>
    <name type="common">Spirochaeta thermophila</name>
    <dbReference type="NCBI Taxonomy" id="665571"/>
    <lineage>
        <taxon>Bacteria</taxon>
        <taxon>Pseudomonadati</taxon>
        <taxon>Spirochaetota</taxon>
        <taxon>Spirochaetia</taxon>
        <taxon>Winmispirales</taxon>
        <taxon>Winmispiraceae</taxon>
        <taxon>Winmispira</taxon>
    </lineage>
</organism>
<dbReference type="InterPro" id="IPR036286">
    <property type="entry name" value="LexA/Signal_pep-like_sf"/>
</dbReference>
<dbReference type="PaxDb" id="665571-STHERM_c11360"/>
<dbReference type="RefSeq" id="WP_013313922.1">
    <property type="nucleotide sequence ID" value="NC_014484.1"/>
</dbReference>
<dbReference type="eggNOG" id="COG0681">
    <property type="taxonomic scope" value="Bacteria"/>
</dbReference>
<dbReference type="PANTHER" id="PTHR43390">
    <property type="entry name" value="SIGNAL PEPTIDASE I"/>
    <property type="match status" value="1"/>
</dbReference>
<dbReference type="HOGENOM" id="CLU_847142_0_0_12"/>
<reference key="1">
    <citation type="submission" date="2009-08" db="EMBL/GenBank/DDBJ databases">
        <title>The genome sequence of Spirochaeta thermophila DSM6192.</title>
        <authorList>
            <person name="Angelov A."/>
            <person name="Mientus M."/>
            <person name="Wittenberg S."/>
            <person name="Lehmann R."/>
            <person name="Liesegang H."/>
            <person name="Daniel R."/>
            <person name="Liebl W."/>
        </authorList>
    </citation>
    <scope>NUCLEOTIDE SEQUENCE</scope>
    <source>
        <strain>DSM 6192</strain>
    </source>
</reference>
<dbReference type="GO" id="GO:0009003">
    <property type="term" value="F:signal peptidase activity"/>
    <property type="evidence" value="ECO:0007669"/>
    <property type="project" value="UniProtKB-EC"/>
</dbReference>
<comment type="catalytic activity">
    <reaction evidence="4">
        <text>Cleavage of hydrophobic, N-terminal signal or leader sequences from secreted and periplasmic proteins.</text>
        <dbReference type="EC" id="3.4.21.89"/>
    </reaction>
</comment>
<dbReference type="PANTHER" id="PTHR43390:SF1">
    <property type="entry name" value="CHLOROPLAST PROCESSING PEPTIDASE"/>
    <property type="match status" value="1"/>
</dbReference>
<evidence type="ECO:0000256" key="2">
    <source>
        <dbReference type="ARBA" id="ARBA00019232"/>
    </source>
</evidence>
<accession>E0RSU4</accession>
<dbReference type="GO" id="GO:0006465">
    <property type="term" value="P:signal peptide processing"/>
    <property type="evidence" value="ECO:0007669"/>
    <property type="project" value="InterPro"/>
</dbReference>
<comment type="subcellular location">
    <subcellularLocation>
        <location evidence="4">Membrane</location>
        <topology evidence="4">Single-pass type II membrane protein</topology>
    </subcellularLocation>
</comment>
<proteinExistence type="inferred from homology"/>
<dbReference type="NCBIfam" id="TIGR02227">
    <property type="entry name" value="sigpep_I_bact"/>
    <property type="match status" value="1"/>
</dbReference>
<dbReference type="Pfam" id="PF10502">
    <property type="entry name" value="Peptidase_S26"/>
    <property type="match status" value="2"/>
</dbReference>
<evidence type="ECO:0000256" key="1">
    <source>
        <dbReference type="ARBA" id="ARBA00009370"/>
    </source>
</evidence>
<feature type="domain" description="Peptidase S26" evidence="5">
    <location>
        <begin position="284"/>
        <end position="326"/>
    </location>
</feature>
<evidence type="ECO:0000256" key="4">
    <source>
        <dbReference type="RuleBase" id="RU362042"/>
    </source>
</evidence>
<protein>
    <recommendedName>
        <fullName evidence="2 4">Signal peptidase I</fullName>
        <ecNumber evidence="4">3.4.21.89</ecNumber>
    </recommendedName>
</protein>
<dbReference type="InterPro" id="IPR019533">
    <property type="entry name" value="Peptidase_S26"/>
</dbReference>
<evidence type="ECO:0000313" key="6">
    <source>
        <dbReference type="EMBL" id="ADN02081.1"/>
    </source>
</evidence>
<dbReference type="GO" id="GO:0004252">
    <property type="term" value="F:serine-type endopeptidase activity"/>
    <property type="evidence" value="ECO:0007669"/>
    <property type="project" value="InterPro"/>
</dbReference>
<feature type="active site" evidence="3">
    <location>
        <position position="162"/>
    </location>
</feature>
<feature type="domain" description="Peptidase S26" evidence="5">
    <location>
        <begin position="50"/>
        <end position="179"/>
    </location>
</feature>
<dbReference type="EC" id="3.4.21.89" evidence="4"/>
<dbReference type="CDD" id="cd06530">
    <property type="entry name" value="S26_SPase_I"/>
    <property type="match status" value="2"/>
</dbReference>
<comment type="similarity">
    <text evidence="1 4">Belongs to the peptidase S26 family.</text>
</comment>
<dbReference type="Proteomes" id="UP000001296">
    <property type="component" value="Chromosome"/>
</dbReference>
<keyword evidence="4" id="KW-0378">Hydrolase</keyword>
<dbReference type="GO" id="GO:0016020">
    <property type="term" value="C:membrane"/>
    <property type="evidence" value="ECO:0007669"/>
    <property type="project" value="UniProtKB-SubCell"/>
</dbReference>
<evidence type="ECO:0000259" key="5">
    <source>
        <dbReference type="Pfam" id="PF10502"/>
    </source>
</evidence>
<dbReference type="PRINTS" id="PR00727">
    <property type="entry name" value="LEADERPTASE"/>
</dbReference>
<gene>
    <name evidence="6" type="ordered locus">STHERM_c11360</name>
</gene>
<dbReference type="EMBL" id="CP001698">
    <property type="protein sequence ID" value="ADN02081.1"/>
    <property type="molecule type" value="Genomic_DNA"/>
</dbReference>
<name>E0RSU4_WINT6</name>
<dbReference type="Gene3D" id="2.10.109.10">
    <property type="entry name" value="Umud Fragment, subunit A"/>
    <property type="match status" value="1"/>
</dbReference>
<feature type="active site" evidence="3">
    <location>
        <position position="75"/>
    </location>
</feature>
<keyword evidence="4" id="KW-0645">Protease</keyword>